<comment type="caution">
    <text evidence="1">The sequence shown here is derived from an EMBL/GenBank/DDBJ whole genome shotgun (WGS) entry which is preliminary data.</text>
</comment>
<name>A0A7J7C5K1_TRIWF</name>
<reference evidence="1 2" key="1">
    <citation type="journal article" date="2020" name="Nat. Commun.">
        <title>Genome of Tripterygium wilfordii and identification of cytochrome P450 involved in triptolide biosynthesis.</title>
        <authorList>
            <person name="Tu L."/>
            <person name="Su P."/>
            <person name="Zhang Z."/>
            <person name="Gao L."/>
            <person name="Wang J."/>
            <person name="Hu T."/>
            <person name="Zhou J."/>
            <person name="Zhang Y."/>
            <person name="Zhao Y."/>
            <person name="Liu Y."/>
            <person name="Song Y."/>
            <person name="Tong Y."/>
            <person name="Lu Y."/>
            <person name="Yang J."/>
            <person name="Xu C."/>
            <person name="Jia M."/>
            <person name="Peters R.J."/>
            <person name="Huang L."/>
            <person name="Gao W."/>
        </authorList>
    </citation>
    <scope>NUCLEOTIDE SEQUENCE [LARGE SCALE GENOMIC DNA]</scope>
    <source>
        <strain evidence="2">cv. XIE 37</strain>
        <tissue evidence="1">Leaf</tissue>
    </source>
</reference>
<evidence type="ECO:0000313" key="2">
    <source>
        <dbReference type="Proteomes" id="UP000593562"/>
    </source>
</evidence>
<evidence type="ECO:0000313" key="1">
    <source>
        <dbReference type="EMBL" id="KAF5729225.1"/>
    </source>
</evidence>
<sequence>MQEGRAYTRTPLSLLSASDCPISREEASSAPRRENLSANPIERLDIFSNFALFSDEDRDRDLDNLSPYSIFKMLLRYIWERQRSPSELEAERLRKIRVLMSMR</sequence>
<dbReference type="Proteomes" id="UP000593562">
    <property type="component" value="Unassembled WGS sequence"/>
</dbReference>
<gene>
    <name evidence="1" type="ORF">HS088_TW21G01384</name>
</gene>
<organism evidence="1 2">
    <name type="scientific">Tripterygium wilfordii</name>
    <name type="common">Thunder God vine</name>
    <dbReference type="NCBI Taxonomy" id="458696"/>
    <lineage>
        <taxon>Eukaryota</taxon>
        <taxon>Viridiplantae</taxon>
        <taxon>Streptophyta</taxon>
        <taxon>Embryophyta</taxon>
        <taxon>Tracheophyta</taxon>
        <taxon>Spermatophyta</taxon>
        <taxon>Magnoliopsida</taxon>
        <taxon>eudicotyledons</taxon>
        <taxon>Gunneridae</taxon>
        <taxon>Pentapetalae</taxon>
        <taxon>rosids</taxon>
        <taxon>fabids</taxon>
        <taxon>Celastrales</taxon>
        <taxon>Celastraceae</taxon>
        <taxon>Tripterygium</taxon>
    </lineage>
</organism>
<dbReference type="EMBL" id="JAAARO010000021">
    <property type="protein sequence ID" value="KAF5729225.1"/>
    <property type="molecule type" value="Genomic_DNA"/>
</dbReference>
<dbReference type="AlphaFoldDB" id="A0A7J7C5K1"/>
<protein>
    <submittedName>
        <fullName evidence="1">Uncharacterized protein</fullName>
    </submittedName>
</protein>
<keyword evidence="2" id="KW-1185">Reference proteome</keyword>
<dbReference type="InParanoid" id="A0A7J7C5K1"/>
<proteinExistence type="predicted"/>
<accession>A0A7J7C5K1</accession>